<organism evidence="7 8">
    <name type="scientific">Thermanaerovibrio acidaminovorans (strain ATCC 49978 / DSM 6589 / Su883)</name>
    <name type="common">Selenomonas acidaminovorans</name>
    <dbReference type="NCBI Taxonomy" id="525903"/>
    <lineage>
        <taxon>Bacteria</taxon>
        <taxon>Thermotogati</taxon>
        <taxon>Synergistota</taxon>
        <taxon>Synergistia</taxon>
        <taxon>Synergistales</taxon>
        <taxon>Synergistaceae</taxon>
        <taxon>Thermanaerovibrio</taxon>
    </lineage>
</organism>
<dbReference type="EMBL" id="CP001818">
    <property type="protein sequence ID" value="ACZ19589.1"/>
    <property type="molecule type" value="Genomic_DNA"/>
</dbReference>
<keyword evidence="8" id="KW-1185">Reference proteome</keyword>
<keyword evidence="2 6" id="KW-0479">Metal-binding</keyword>
<comment type="caution">
    <text evidence="6">Lacks conserved residue(s) required for the propagation of feature annotation.</text>
</comment>
<dbReference type="InterPro" id="IPR036188">
    <property type="entry name" value="FAD/NAD-bd_sf"/>
</dbReference>
<dbReference type="HOGENOM" id="CLU_053727_2_0_0"/>
<dbReference type="AlphaFoldDB" id="D1B6E8"/>
<keyword evidence="5 6" id="KW-0520">NAD</keyword>
<gene>
    <name evidence="6" type="primary">thi4</name>
    <name evidence="7" type="ordered locus">Taci_1358</name>
</gene>
<dbReference type="PANTHER" id="PTHR43422:SF3">
    <property type="entry name" value="THIAMINE THIAZOLE SYNTHASE"/>
    <property type="match status" value="1"/>
</dbReference>
<feature type="binding site" evidence="6">
    <location>
        <position position="234"/>
    </location>
    <ligand>
        <name>glycine</name>
        <dbReference type="ChEBI" id="CHEBI:57305"/>
    </ligand>
</feature>
<dbReference type="GO" id="GO:0005506">
    <property type="term" value="F:iron ion binding"/>
    <property type="evidence" value="ECO:0007669"/>
    <property type="project" value="UniProtKB-UniRule"/>
</dbReference>
<comment type="catalytic activity">
    <reaction evidence="6">
        <text>hydrogen sulfide + glycine + NAD(+) = ADP-5-ethyl-4-methylthiazole-2-carboxylate + nicotinamide + 3 H2O + H(+)</text>
        <dbReference type="Rhea" id="RHEA:55704"/>
        <dbReference type="ChEBI" id="CHEBI:15377"/>
        <dbReference type="ChEBI" id="CHEBI:15378"/>
        <dbReference type="ChEBI" id="CHEBI:17154"/>
        <dbReference type="ChEBI" id="CHEBI:29919"/>
        <dbReference type="ChEBI" id="CHEBI:57305"/>
        <dbReference type="ChEBI" id="CHEBI:57540"/>
        <dbReference type="ChEBI" id="CHEBI:139151"/>
        <dbReference type="EC" id="2.4.2.59"/>
    </reaction>
</comment>
<dbReference type="eggNOG" id="COG1635">
    <property type="taxonomic scope" value="Bacteria"/>
</dbReference>
<dbReference type="Gene3D" id="3.50.50.60">
    <property type="entry name" value="FAD/NAD(P)-binding domain"/>
    <property type="match status" value="1"/>
</dbReference>
<dbReference type="PANTHER" id="PTHR43422">
    <property type="entry name" value="THIAMINE THIAZOLE SYNTHASE"/>
    <property type="match status" value="1"/>
</dbReference>
<dbReference type="Proteomes" id="UP000002030">
    <property type="component" value="Chromosome"/>
</dbReference>
<comment type="pathway">
    <text evidence="6">Cofactor biosynthesis; thiamine diphosphate biosynthesis.</text>
</comment>
<reference evidence="7 8" key="1">
    <citation type="journal article" date="2009" name="Stand. Genomic Sci.">
        <title>Complete genome sequence of Thermanaerovibrio acidaminovorans type strain (Su883).</title>
        <authorList>
            <person name="Chovatia M."/>
            <person name="Sikorski J."/>
            <person name="Schroder M."/>
            <person name="Lapidus A."/>
            <person name="Nolan M."/>
            <person name="Tice H."/>
            <person name="Glavina Del Rio T."/>
            <person name="Copeland A."/>
            <person name="Cheng J.F."/>
            <person name="Lucas S."/>
            <person name="Chen F."/>
            <person name="Bruce D."/>
            <person name="Goodwin L."/>
            <person name="Pitluck S."/>
            <person name="Ivanova N."/>
            <person name="Mavromatis K."/>
            <person name="Ovchinnikova G."/>
            <person name="Pati A."/>
            <person name="Chen A."/>
            <person name="Palaniappan K."/>
            <person name="Land M."/>
            <person name="Hauser L."/>
            <person name="Chang Y.J."/>
            <person name="Jeffries C.D."/>
            <person name="Chain P."/>
            <person name="Saunders E."/>
            <person name="Detter J.C."/>
            <person name="Brettin T."/>
            <person name="Rohde M."/>
            <person name="Goker M."/>
            <person name="Spring S."/>
            <person name="Bristow J."/>
            <person name="Markowitz V."/>
            <person name="Hugenholtz P."/>
            <person name="Kyrpides N.C."/>
            <person name="Klenk H.P."/>
            <person name="Eisen J.A."/>
        </authorList>
    </citation>
    <scope>NUCLEOTIDE SEQUENCE [LARGE SCALE GENOMIC DNA]</scope>
    <source>
        <strain evidence="8">ATCC 49978 / DSM 6589 / Su883</strain>
    </source>
</reference>
<dbReference type="GO" id="GO:0016763">
    <property type="term" value="F:pentosyltransferase activity"/>
    <property type="evidence" value="ECO:0007669"/>
    <property type="project" value="UniProtKB-UniRule"/>
</dbReference>
<dbReference type="GO" id="GO:0009228">
    <property type="term" value="P:thiamine biosynthetic process"/>
    <property type="evidence" value="ECO:0007669"/>
    <property type="project" value="UniProtKB-KW"/>
</dbReference>
<feature type="binding site" description="in other chain" evidence="6">
    <location>
        <position position="224"/>
    </location>
    <ligand>
        <name>NAD(+)</name>
        <dbReference type="ChEBI" id="CHEBI:57540"/>
        <note>ligand shared between two adjacent protomers</note>
    </ligand>
</feature>
<feature type="binding site" evidence="6">
    <location>
        <position position="155"/>
    </location>
    <ligand>
        <name>Fe cation</name>
        <dbReference type="ChEBI" id="CHEBI:24875"/>
        <note>ligand shared between two adjacent protomers</note>
    </ligand>
</feature>
<dbReference type="SUPFAM" id="SSF51905">
    <property type="entry name" value="FAD/NAD(P)-binding domain"/>
    <property type="match status" value="1"/>
</dbReference>
<evidence type="ECO:0000256" key="1">
    <source>
        <dbReference type="ARBA" id="ARBA00022679"/>
    </source>
</evidence>
<dbReference type="PRINTS" id="PR00419">
    <property type="entry name" value="ADXRDTASE"/>
</dbReference>
<keyword evidence="4 6" id="KW-0408">Iron</keyword>
<dbReference type="PATRIC" id="fig|525903.6.peg.1359"/>
<feature type="binding site" description="in other chain" evidence="6">
    <location>
        <position position="170"/>
    </location>
    <ligand>
        <name>Fe cation</name>
        <dbReference type="ChEBI" id="CHEBI:24875"/>
        <note>ligand shared between two adjacent protomers</note>
    </ligand>
</feature>
<comment type="similarity">
    <text evidence="6">Belongs to the THI4 family.</text>
</comment>
<feature type="binding site" description="in other chain" evidence="6">
    <location>
        <position position="63"/>
    </location>
    <ligand>
        <name>NAD(+)</name>
        <dbReference type="ChEBI" id="CHEBI:57540"/>
        <note>ligand shared between two adjacent protomers</note>
    </ligand>
</feature>
<evidence type="ECO:0000313" key="7">
    <source>
        <dbReference type="EMBL" id="ACZ19589.1"/>
    </source>
</evidence>
<name>D1B6E8_THEAS</name>
<dbReference type="OrthoDB" id="9806565at2"/>
<dbReference type="GO" id="GO:0052837">
    <property type="term" value="P:thiazole biosynthetic process"/>
    <property type="evidence" value="ECO:0007669"/>
    <property type="project" value="UniProtKB-UniRule"/>
</dbReference>
<dbReference type="InterPro" id="IPR022828">
    <property type="entry name" value="Thi4_prok"/>
</dbReference>
<dbReference type="EC" id="2.4.2.59" evidence="6"/>
<dbReference type="KEGG" id="tai:Taci_1358"/>
<sequence>MELDERRISAVIVRRFMDRLLDSMDLDVAIVGGGPAGLVAGHNLAREGFKVAMFERKLSLGGGMWGGGMMFNQIVVQEEGAQVLREFGVRVLDEGEGYYSADSVEAVSTLISSATRAGLRVFNCVTAEDVTMREDRVVGLVITWTPVEMAGLHVDPLAIRSRFVIDATGHDINVVRVVERKVPGKLMTPTGRAEGEKSLWSHRAEELTLENTREVFPGLYVAGMSANATFGGPRMGPIFGGMLLSGRKAAQLVSRALRGQGGRG</sequence>
<feature type="binding site" evidence="6">
    <location>
        <begin position="153"/>
        <end position="155"/>
    </location>
    <ligand>
        <name>NAD(+)</name>
        <dbReference type="ChEBI" id="CHEBI:57540"/>
        <note>ligand shared between two adjacent protomers</note>
    </ligand>
</feature>
<keyword evidence="3 6" id="KW-0784">Thiamine biosynthesis</keyword>
<dbReference type="GO" id="GO:0009229">
    <property type="term" value="P:thiamine diphosphate biosynthetic process"/>
    <property type="evidence" value="ECO:0007669"/>
    <property type="project" value="UniProtKB-UniRule"/>
</dbReference>
<feature type="binding site" description="in other chain" evidence="6">
    <location>
        <position position="36"/>
    </location>
    <ligand>
        <name>NAD(+)</name>
        <dbReference type="ChEBI" id="CHEBI:57540"/>
        <note>ligand shared between two adjacent protomers</note>
    </ligand>
</feature>
<dbReference type="STRING" id="525903.Taci_1358"/>
<comment type="function">
    <text evidence="6">Involved in the biosynthesis of the thiazole moiety of thiamine. Catalyzes the conversion of NAD and glycine to adenosine diphosphate 5-(2-hydroxyethyl)-4-methylthiazole-2-carboxylate (ADT), an adenylated thiazole intermediate, using free sulfide as a source of sulfur.</text>
</comment>
<comment type="cofactor">
    <cofactor evidence="6">
        <name>Fe(2+)</name>
        <dbReference type="ChEBI" id="CHEBI:29033"/>
    </cofactor>
</comment>
<dbReference type="UniPathway" id="UPA00060"/>
<evidence type="ECO:0000313" key="8">
    <source>
        <dbReference type="Proteomes" id="UP000002030"/>
    </source>
</evidence>
<accession>D1B6E8</accession>
<evidence type="ECO:0000256" key="2">
    <source>
        <dbReference type="ARBA" id="ARBA00022723"/>
    </source>
</evidence>
<keyword evidence="1 6" id="KW-0808">Transferase</keyword>
<evidence type="ECO:0000256" key="4">
    <source>
        <dbReference type="ARBA" id="ARBA00023004"/>
    </source>
</evidence>
<evidence type="ECO:0000256" key="5">
    <source>
        <dbReference type="ARBA" id="ARBA00023027"/>
    </source>
</evidence>
<dbReference type="HAMAP" id="MF_00304">
    <property type="entry name" value="Thi4"/>
    <property type="match status" value="1"/>
</dbReference>
<dbReference type="NCBIfam" id="TIGR00292">
    <property type="entry name" value="sulfide-dependent adenosine diphosphate thiazole synthase"/>
    <property type="match status" value="1"/>
</dbReference>
<dbReference type="EnsemblBacteria" id="ACZ19589">
    <property type="protein sequence ID" value="ACZ19589"/>
    <property type="gene ID" value="Taci_1358"/>
</dbReference>
<protein>
    <recommendedName>
        <fullName evidence="6">Thiamine thiazole synthase</fullName>
        <ecNumber evidence="6">2.4.2.59</ecNumber>
    </recommendedName>
</protein>
<evidence type="ECO:0000256" key="6">
    <source>
        <dbReference type="HAMAP-Rule" id="MF_00304"/>
    </source>
</evidence>
<dbReference type="Pfam" id="PF01946">
    <property type="entry name" value="Thi4"/>
    <property type="match status" value="1"/>
</dbReference>
<proteinExistence type="inferred from homology"/>
<dbReference type="InterPro" id="IPR002922">
    <property type="entry name" value="Thi4_fam"/>
</dbReference>
<feature type="binding site" description="in other chain" evidence="6">
    <location>
        <begin position="55"/>
        <end position="56"/>
    </location>
    <ligand>
        <name>NAD(+)</name>
        <dbReference type="ChEBI" id="CHEBI:57540"/>
        <note>ligand shared between two adjacent protomers</note>
    </ligand>
</feature>
<evidence type="ECO:0000256" key="3">
    <source>
        <dbReference type="ARBA" id="ARBA00022977"/>
    </source>
</evidence>
<comment type="subunit">
    <text evidence="6">Homooctamer; tetramer of dimers.</text>
</comment>